<gene>
    <name evidence="1" type="ORF">NCTC11297_00720</name>
</gene>
<dbReference type="InterPro" id="IPR022543">
    <property type="entry name" value="DUF2572"/>
</dbReference>
<protein>
    <submittedName>
        <fullName evidence="1">Membrane protein</fullName>
    </submittedName>
</protein>
<dbReference type="EMBL" id="UGSP01000001">
    <property type="protein sequence ID" value="SUB23706.1"/>
    <property type="molecule type" value="Genomic_DNA"/>
</dbReference>
<keyword evidence="2" id="KW-1185">Reference proteome</keyword>
<dbReference type="AlphaFoldDB" id="A0A379APT4"/>
<reference evidence="1 2" key="1">
    <citation type="submission" date="2018-06" db="EMBL/GenBank/DDBJ databases">
        <authorList>
            <consortium name="Pathogen Informatics"/>
            <person name="Doyle S."/>
        </authorList>
    </citation>
    <scope>NUCLEOTIDE SEQUENCE [LARGE SCALE GENOMIC DNA]</scope>
    <source>
        <strain evidence="2">NCTC 11297</strain>
    </source>
</reference>
<evidence type="ECO:0000313" key="2">
    <source>
        <dbReference type="Proteomes" id="UP000255098"/>
    </source>
</evidence>
<dbReference type="Pfam" id="PF10833">
    <property type="entry name" value="DUF2572"/>
    <property type="match status" value="1"/>
</dbReference>
<dbReference type="GeneID" id="300132938"/>
<accession>A0A379APT4</accession>
<dbReference type="RefSeq" id="WP_115249025.1">
    <property type="nucleotide sequence ID" value="NZ_UGSP01000001.1"/>
</dbReference>
<organism evidence="1 2">
    <name type="scientific">Avibacterium avium</name>
    <name type="common">Pasteurella avium</name>
    <dbReference type="NCBI Taxonomy" id="751"/>
    <lineage>
        <taxon>Bacteria</taxon>
        <taxon>Pseudomonadati</taxon>
        <taxon>Pseudomonadota</taxon>
        <taxon>Gammaproteobacteria</taxon>
        <taxon>Pasteurellales</taxon>
        <taxon>Pasteurellaceae</taxon>
        <taxon>Avibacterium</taxon>
    </lineage>
</organism>
<proteinExistence type="predicted"/>
<evidence type="ECO:0000313" key="1">
    <source>
        <dbReference type="EMBL" id="SUB23706.1"/>
    </source>
</evidence>
<dbReference type="Proteomes" id="UP000255098">
    <property type="component" value="Unassembled WGS sequence"/>
</dbReference>
<sequence length="225" mass="26205">MKAQKGIVTLTLLLLLSSLLMIAMLFNQEELHFYRAMNAQQKYYAENDVALLPISSQHLQQECEKLPLDYADSVYRLEFKNPTKNHRTFDEAAHFAWCERISLFQKTPSRGISAGEFSQYFDPAITPLFAKVLQQENISKYPLYWFSEREKHWEINGNIYAVIVAEGDLTLSGKGEIRGAVITQGQLHQGENVKLVYNKKTLQEVVQAYRFWRLAKRSWYDFEPL</sequence>
<name>A0A379APT4_AVIAV</name>